<comment type="subcellular location">
    <subcellularLocation>
        <location evidence="1 11">Nucleus</location>
    </subcellularLocation>
</comment>
<reference evidence="12" key="2">
    <citation type="submission" date="2020-11" db="EMBL/GenBank/DDBJ databases">
        <authorList>
            <person name="Cecchin M."/>
            <person name="Marcolungo L."/>
            <person name="Rossato M."/>
            <person name="Girolomoni L."/>
            <person name="Cosentino E."/>
            <person name="Cuine S."/>
            <person name="Li-Beisson Y."/>
            <person name="Delledonne M."/>
            <person name="Ballottari M."/>
        </authorList>
    </citation>
    <scope>NUCLEOTIDE SEQUENCE</scope>
    <source>
        <strain evidence="12">211/11P</strain>
        <tissue evidence="12">Whole cell</tissue>
    </source>
</reference>
<comment type="similarity">
    <text evidence="2 11">Belongs to the TFB4 family.</text>
</comment>
<keyword evidence="4 11" id="KW-0227">DNA damage</keyword>
<evidence type="ECO:0000256" key="2">
    <source>
        <dbReference type="ARBA" id="ARBA00005273"/>
    </source>
</evidence>
<proteinExistence type="inferred from homology"/>
<dbReference type="OrthoDB" id="17307at2759"/>
<keyword evidence="3 11" id="KW-0479">Metal-binding</keyword>
<organism evidence="12 13">
    <name type="scientific">Chlorella vulgaris</name>
    <name type="common">Green alga</name>
    <dbReference type="NCBI Taxonomy" id="3077"/>
    <lineage>
        <taxon>Eukaryota</taxon>
        <taxon>Viridiplantae</taxon>
        <taxon>Chlorophyta</taxon>
        <taxon>core chlorophytes</taxon>
        <taxon>Trebouxiophyceae</taxon>
        <taxon>Chlorellales</taxon>
        <taxon>Chlorellaceae</taxon>
        <taxon>Chlorella clade</taxon>
        <taxon>Chlorella</taxon>
    </lineage>
</organism>
<evidence type="ECO:0000256" key="3">
    <source>
        <dbReference type="ARBA" id="ARBA00022723"/>
    </source>
</evidence>
<dbReference type="Proteomes" id="UP001055712">
    <property type="component" value="Unassembled WGS sequence"/>
</dbReference>
<evidence type="ECO:0000256" key="11">
    <source>
        <dbReference type="RuleBase" id="RU368090"/>
    </source>
</evidence>
<evidence type="ECO:0000256" key="4">
    <source>
        <dbReference type="ARBA" id="ARBA00022763"/>
    </source>
</evidence>
<accession>A0A9D4TVV4</accession>
<dbReference type="AlphaFoldDB" id="A0A9D4TVV4"/>
<dbReference type="InterPro" id="IPR004600">
    <property type="entry name" value="TFIIH_Tfb4/GTF2H3"/>
</dbReference>
<keyword evidence="5 11" id="KW-0863">Zinc-finger</keyword>
<dbReference type="Pfam" id="PF03850">
    <property type="entry name" value="Tfb4"/>
    <property type="match status" value="1"/>
</dbReference>
<reference evidence="12" key="1">
    <citation type="journal article" date="2019" name="Plant J.">
        <title>Chlorella vulgaris genome assembly and annotation reveals the molecular basis for metabolic acclimation to high light conditions.</title>
        <authorList>
            <person name="Cecchin M."/>
            <person name="Marcolungo L."/>
            <person name="Rossato M."/>
            <person name="Girolomoni L."/>
            <person name="Cosentino E."/>
            <person name="Cuine S."/>
            <person name="Li-Beisson Y."/>
            <person name="Delledonne M."/>
            <person name="Ballottari M."/>
        </authorList>
    </citation>
    <scope>NUCLEOTIDE SEQUENCE</scope>
    <source>
        <strain evidence="12">211/11P</strain>
    </source>
</reference>
<dbReference type="InterPro" id="IPR036465">
    <property type="entry name" value="vWFA_dom_sf"/>
</dbReference>
<dbReference type="PANTHER" id="PTHR12831">
    <property type="entry name" value="TRANSCRIPTION INITIATION FACTOR IIH TFIIH , POLYPEPTIDE 3-RELATED"/>
    <property type="match status" value="1"/>
</dbReference>
<evidence type="ECO:0000256" key="6">
    <source>
        <dbReference type="ARBA" id="ARBA00022833"/>
    </source>
</evidence>
<dbReference type="GO" id="GO:0000439">
    <property type="term" value="C:transcription factor TFIIH core complex"/>
    <property type="evidence" value="ECO:0007669"/>
    <property type="project" value="UniProtKB-UniRule"/>
</dbReference>
<dbReference type="GO" id="GO:0008270">
    <property type="term" value="F:zinc ion binding"/>
    <property type="evidence" value="ECO:0007669"/>
    <property type="project" value="UniProtKB-KW"/>
</dbReference>
<keyword evidence="6 11" id="KW-0862">Zinc</keyword>
<dbReference type="GO" id="GO:0006355">
    <property type="term" value="P:regulation of DNA-templated transcription"/>
    <property type="evidence" value="ECO:0007669"/>
    <property type="project" value="InterPro"/>
</dbReference>
<keyword evidence="9 11" id="KW-0234">DNA repair</keyword>
<keyword evidence="13" id="KW-1185">Reference proteome</keyword>
<dbReference type="Gene3D" id="3.40.50.410">
    <property type="entry name" value="von Willebrand factor, type A domain"/>
    <property type="match status" value="1"/>
</dbReference>
<evidence type="ECO:0000256" key="9">
    <source>
        <dbReference type="ARBA" id="ARBA00023204"/>
    </source>
</evidence>
<evidence type="ECO:0000256" key="5">
    <source>
        <dbReference type="ARBA" id="ARBA00022771"/>
    </source>
</evidence>
<keyword evidence="8 11" id="KW-0804">Transcription</keyword>
<dbReference type="GO" id="GO:0006289">
    <property type="term" value="P:nucleotide-excision repair"/>
    <property type="evidence" value="ECO:0007669"/>
    <property type="project" value="UniProtKB-UniRule"/>
</dbReference>
<sequence length="310" mass="31973">MAEFADDSSLLAILLDVSPSAVVHLASTPGLSLQTLLEQLLIFVNAFSLLNDGNRLAVFTAGPSGCQLAYCSSSCLPPAAAAEAAAERGTAPSAEVLKGLWQAIAGTAAAEKAGGGTFAGTSCQFSSALSRMLCFINSLQCRAAAAAAGAELSGGAGPSGGASAAVRKQQPMRLLCLTAAPDVPSQYIAVMNSIFSAQRSGVLIDACQLGVGDSSFLQQAAHLTGGIYLKPDKPQALLQYLNSVFSLDASTRQYLRLPGNTRVDFRASCFCHKRQIDLGFVCSACLSIFCEQLPACLTCGTDFQGGQGKK</sequence>
<dbReference type="EMBL" id="SIDB01000002">
    <property type="protein sequence ID" value="KAI3436069.1"/>
    <property type="molecule type" value="Genomic_DNA"/>
</dbReference>
<evidence type="ECO:0000256" key="7">
    <source>
        <dbReference type="ARBA" id="ARBA00023015"/>
    </source>
</evidence>
<keyword evidence="7 11" id="KW-0805">Transcription regulation</keyword>
<evidence type="ECO:0000313" key="12">
    <source>
        <dbReference type="EMBL" id="KAI3436069.1"/>
    </source>
</evidence>
<protein>
    <recommendedName>
        <fullName evidence="11">General transcription and DNA repair factor IIH subunit TFB4</fullName>
    </recommendedName>
    <alternativeName>
        <fullName evidence="11">RNA polymerase II transcription factor B subunit 4</fullName>
    </alternativeName>
</protein>
<dbReference type="GO" id="GO:0005675">
    <property type="term" value="C:transcription factor TFIIH holo complex"/>
    <property type="evidence" value="ECO:0007669"/>
    <property type="project" value="UniProtKB-UniRule"/>
</dbReference>
<evidence type="ECO:0000256" key="8">
    <source>
        <dbReference type="ARBA" id="ARBA00023163"/>
    </source>
</evidence>
<comment type="function">
    <text evidence="11">Component of the general transcription and DNA repair factor IIH (TFIIH) core complex, which is involved in general and transcription-coupled nucleotide excision repair (NER) of damaged DNA and, when complexed to CAK, in RNA transcription by RNA polymerase II. In NER, TFIIH acts by opening DNA around the lesion to allow the excision of the damaged oligonucleotide and its replacement by a new DNA fragment. In transcription, TFIIH has an essential role in transcription initiation. When the pre-initiation complex (PIC) has been established, TFIIH is required for promoter opening and promoter escape. Phosphorylation of the C-terminal tail (CTD) of the largest subunit of RNA polymerase II by the kinase module CAK controls the initiation of transcription.</text>
</comment>
<keyword evidence="10 11" id="KW-0539">Nucleus</keyword>
<name>A0A9D4TVV4_CHLVU</name>
<comment type="subunit">
    <text evidence="11">Component of the 7-subunit TFIIH core complex composed of XPB, XPD, TFB1/GTF2H1, GTF2H2/P44, TFB4/GTF2H3, TFB2/GTF2H4 and TFB5/GTF2H5, which is active in NER. The core complex associates with the 3-subunit CDK-activating kinase (CAK) module composed of CYCH1/cyclin H1, CDKD and MAT1/At4g30820 to form the 10-subunit holoenzyme (holo-TFIIH) active in transcription.</text>
</comment>
<evidence type="ECO:0000256" key="1">
    <source>
        <dbReference type="ARBA" id="ARBA00004123"/>
    </source>
</evidence>
<evidence type="ECO:0000313" key="13">
    <source>
        <dbReference type="Proteomes" id="UP001055712"/>
    </source>
</evidence>
<comment type="caution">
    <text evidence="12">The sequence shown here is derived from an EMBL/GenBank/DDBJ whole genome shotgun (WGS) entry which is preliminary data.</text>
</comment>
<gene>
    <name evidence="12" type="ORF">D9Q98_002127</name>
</gene>
<dbReference type="PANTHER" id="PTHR12831:SF0">
    <property type="entry name" value="GENERAL TRANSCRIPTION FACTOR IIH SUBUNIT 3"/>
    <property type="match status" value="1"/>
</dbReference>
<evidence type="ECO:0000256" key="10">
    <source>
        <dbReference type="ARBA" id="ARBA00023242"/>
    </source>
</evidence>